<evidence type="ECO:0000259" key="1">
    <source>
        <dbReference type="Pfam" id="PF08874"/>
    </source>
</evidence>
<keyword evidence="4" id="KW-1185">Reference proteome</keyword>
<accession>A0A0M1P435</accession>
<dbReference type="RefSeq" id="WP_054402214.1">
    <property type="nucleotide sequence ID" value="NZ_LIUT01000001.1"/>
</dbReference>
<dbReference type="OrthoDB" id="343110at2"/>
<name>A0A0M1P435_9BACL</name>
<organism evidence="3 4">
    <name type="scientific">Paenibacillus solani</name>
    <dbReference type="NCBI Taxonomy" id="1705565"/>
    <lineage>
        <taxon>Bacteria</taxon>
        <taxon>Bacillati</taxon>
        <taxon>Bacillota</taxon>
        <taxon>Bacilli</taxon>
        <taxon>Bacillales</taxon>
        <taxon>Paenibacillaceae</taxon>
        <taxon>Paenibacillus</taxon>
    </lineage>
</organism>
<evidence type="ECO:0000313" key="4">
    <source>
        <dbReference type="Proteomes" id="UP000036932"/>
    </source>
</evidence>
<sequence length="324" mass="37320">MHHAAGEVWGEQQASESMYRLLEEEIESVYKQQMQAEELQTHVHVVFGLSDAGSLKVVLSRLGKREENKVLAFNDVFSVGPITDLHTTEGQQHRQMWLMEHDKDSFYGNLVNQEHQIMRMIEKLRNIQENKTVVIWFADNAHDQTGLRFALFLLRERKAPVHIVNLTKILEETGSYGEKGKAPFAQSLIEYEKYLDIVRDYGNGFLLDANQREQYVSEWIELAGQDHLIRLWEQGKVIGGDENQLDEVIIQSVIEMQEGVAADDFVKAGEVLERVMENSQQLISYSYIINRIWSLVNDGHLIFKGIPNMMHQFSVRISKGSFLA</sequence>
<gene>
    <name evidence="3" type="ORF">AM231_08325</name>
</gene>
<dbReference type="PATRIC" id="fig|1705565.3.peg.3606"/>
<dbReference type="InterPro" id="IPR022123">
    <property type="entry name" value="DUF3658"/>
</dbReference>
<dbReference type="AlphaFoldDB" id="A0A0M1P435"/>
<dbReference type="EMBL" id="LIUT01000001">
    <property type="protein sequence ID" value="KOR89167.1"/>
    <property type="molecule type" value="Genomic_DNA"/>
</dbReference>
<feature type="domain" description="DUF1835" evidence="1">
    <location>
        <begin position="43"/>
        <end position="165"/>
    </location>
</feature>
<protein>
    <recommendedName>
        <fullName evidence="5">DUF1835 domain-containing protein</fullName>
    </recommendedName>
</protein>
<evidence type="ECO:0000259" key="2">
    <source>
        <dbReference type="Pfam" id="PF12395"/>
    </source>
</evidence>
<dbReference type="Pfam" id="PF08874">
    <property type="entry name" value="DUF1835"/>
    <property type="match status" value="1"/>
</dbReference>
<evidence type="ECO:0008006" key="5">
    <source>
        <dbReference type="Google" id="ProtNLM"/>
    </source>
</evidence>
<evidence type="ECO:0000313" key="3">
    <source>
        <dbReference type="EMBL" id="KOR89167.1"/>
    </source>
</evidence>
<reference evidence="4" key="1">
    <citation type="submission" date="2015-08" db="EMBL/GenBank/DDBJ databases">
        <title>Genome sequencing project for genomic taxonomy and phylogenomics of Bacillus-like bacteria.</title>
        <authorList>
            <person name="Liu B."/>
            <person name="Wang J."/>
            <person name="Zhu Y."/>
            <person name="Liu G."/>
            <person name="Chen Q."/>
            <person name="Chen Z."/>
            <person name="Lan J."/>
            <person name="Che J."/>
            <person name="Ge C."/>
            <person name="Shi H."/>
            <person name="Pan Z."/>
            <person name="Liu X."/>
        </authorList>
    </citation>
    <scope>NUCLEOTIDE SEQUENCE [LARGE SCALE GENOMIC DNA]</scope>
    <source>
        <strain evidence="4">FJAT-22460</strain>
    </source>
</reference>
<dbReference type="Pfam" id="PF12395">
    <property type="entry name" value="DUF3658"/>
    <property type="match status" value="1"/>
</dbReference>
<proteinExistence type="predicted"/>
<feature type="domain" description="DUF3658" evidence="2">
    <location>
        <begin position="207"/>
        <end position="312"/>
    </location>
</feature>
<comment type="caution">
    <text evidence="3">The sequence shown here is derived from an EMBL/GenBank/DDBJ whole genome shotgun (WGS) entry which is preliminary data.</text>
</comment>
<dbReference type="Proteomes" id="UP000036932">
    <property type="component" value="Unassembled WGS sequence"/>
</dbReference>
<dbReference type="InterPro" id="IPR014973">
    <property type="entry name" value="DUF1835"/>
</dbReference>